<dbReference type="InterPro" id="IPR050079">
    <property type="entry name" value="DEAD_box_RNA_helicase"/>
</dbReference>
<evidence type="ECO:0000313" key="10">
    <source>
        <dbReference type="Proteomes" id="UP000673691"/>
    </source>
</evidence>
<keyword evidence="4" id="KW-0347">Helicase</keyword>
<keyword evidence="2" id="KW-0547">Nucleotide-binding</keyword>
<evidence type="ECO:0000256" key="1">
    <source>
        <dbReference type="ARBA" id="ARBA00012552"/>
    </source>
</evidence>
<keyword evidence="10" id="KW-1185">Reference proteome</keyword>
<keyword evidence="5" id="KW-0067">ATP-binding</keyword>
<evidence type="ECO:0000259" key="8">
    <source>
        <dbReference type="PROSITE" id="PS51194"/>
    </source>
</evidence>
<evidence type="ECO:0000313" key="9">
    <source>
        <dbReference type="EMBL" id="KAG5462625.1"/>
    </source>
</evidence>
<evidence type="ECO:0000256" key="3">
    <source>
        <dbReference type="ARBA" id="ARBA00022801"/>
    </source>
</evidence>
<sequence length="192" mass="20506">MSANAGEFSGPEMERIDDVKRRRIASEVFSRVAMPPAAAGGRSETVLVFASSKHRAEQFHAALTESLAAAVSEAGGAPREWECAVMSASFSLETKAQMMARFIAGQPGPEGKPCVRVMVATANMSRGGDFPNVTLVIHADFPDNAADYLHRSGRTGRARNTGEGEQARRDDPSVGSLPFLLLANPPPFVNTF</sequence>
<dbReference type="SUPFAM" id="SSF52540">
    <property type="entry name" value="P-loop containing nucleoside triphosphate hydrolases"/>
    <property type="match status" value="1"/>
</dbReference>
<dbReference type="CDD" id="cd18787">
    <property type="entry name" value="SF2_C_DEAD"/>
    <property type="match status" value="1"/>
</dbReference>
<evidence type="ECO:0000256" key="4">
    <source>
        <dbReference type="ARBA" id="ARBA00022806"/>
    </source>
</evidence>
<keyword evidence="3 9" id="KW-0378">Hydrolase</keyword>
<dbReference type="SMART" id="SM00490">
    <property type="entry name" value="HELICc"/>
    <property type="match status" value="1"/>
</dbReference>
<evidence type="ECO:0000256" key="5">
    <source>
        <dbReference type="ARBA" id="ARBA00022840"/>
    </source>
</evidence>
<dbReference type="Gene3D" id="3.40.50.300">
    <property type="entry name" value="P-loop containing nucleotide triphosphate hydrolases"/>
    <property type="match status" value="1"/>
</dbReference>
<dbReference type="PANTHER" id="PTHR47959">
    <property type="entry name" value="ATP-DEPENDENT RNA HELICASE RHLE-RELATED"/>
    <property type="match status" value="1"/>
</dbReference>
<dbReference type="GO" id="GO:0003724">
    <property type="term" value="F:RNA helicase activity"/>
    <property type="evidence" value="ECO:0007669"/>
    <property type="project" value="UniProtKB-EC"/>
</dbReference>
<comment type="caution">
    <text evidence="9">The sequence shown here is derived from an EMBL/GenBank/DDBJ whole genome shotgun (WGS) entry which is preliminary data.</text>
</comment>
<dbReference type="GO" id="GO:0005829">
    <property type="term" value="C:cytosol"/>
    <property type="evidence" value="ECO:0007669"/>
    <property type="project" value="TreeGrafter"/>
</dbReference>
<dbReference type="PANTHER" id="PTHR47959:SF1">
    <property type="entry name" value="ATP-DEPENDENT RNA HELICASE DBPA"/>
    <property type="match status" value="1"/>
</dbReference>
<dbReference type="InterPro" id="IPR001650">
    <property type="entry name" value="Helicase_C-like"/>
</dbReference>
<evidence type="ECO:0000256" key="7">
    <source>
        <dbReference type="SAM" id="MobiDB-lite"/>
    </source>
</evidence>
<dbReference type="EMBL" id="JAEFCI010001879">
    <property type="protein sequence ID" value="KAG5462625.1"/>
    <property type="molecule type" value="Genomic_DNA"/>
</dbReference>
<reference evidence="9 10" key="1">
    <citation type="journal article" name="Sci. Rep.">
        <title>Genome-scale phylogenetic analyses confirm Olpidium as the closest living zoosporic fungus to the non-flagellated, terrestrial fungi.</title>
        <authorList>
            <person name="Chang Y."/>
            <person name="Rochon D."/>
            <person name="Sekimoto S."/>
            <person name="Wang Y."/>
            <person name="Chovatia M."/>
            <person name="Sandor L."/>
            <person name="Salamov A."/>
            <person name="Grigoriev I.V."/>
            <person name="Stajich J.E."/>
            <person name="Spatafora J.W."/>
        </authorList>
    </citation>
    <scope>NUCLEOTIDE SEQUENCE [LARGE SCALE GENOMIC DNA]</scope>
    <source>
        <strain evidence="9">S191</strain>
    </source>
</reference>
<name>A0A8H8A0C8_9FUNG</name>
<dbReference type="GO" id="GO:0016787">
    <property type="term" value="F:hydrolase activity"/>
    <property type="evidence" value="ECO:0007669"/>
    <property type="project" value="UniProtKB-KW"/>
</dbReference>
<proteinExistence type="predicted"/>
<protein>
    <recommendedName>
        <fullName evidence="1">RNA helicase</fullName>
        <ecNumber evidence="1">3.6.4.13</ecNumber>
    </recommendedName>
</protein>
<gene>
    <name evidence="9" type="ORF">BJ554DRAFT_4369</name>
</gene>
<feature type="domain" description="Helicase C-terminal" evidence="8">
    <location>
        <begin position="20"/>
        <end position="192"/>
    </location>
</feature>
<dbReference type="EC" id="3.6.4.13" evidence="1"/>
<feature type="compositionally biased region" description="Basic and acidic residues" evidence="7">
    <location>
        <begin position="160"/>
        <end position="172"/>
    </location>
</feature>
<evidence type="ECO:0000256" key="6">
    <source>
        <dbReference type="ARBA" id="ARBA00047984"/>
    </source>
</evidence>
<dbReference type="PROSITE" id="PS51194">
    <property type="entry name" value="HELICASE_CTER"/>
    <property type="match status" value="1"/>
</dbReference>
<dbReference type="InterPro" id="IPR027417">
    <property type="entry name" value="P-loop_NTPase"/>
</dbReference>
<dbReference type="Proteomes" id="UP000673691">
    <property type="component" value="Unassembled WGS sequence"/>
</dbReference>
<dbReference type="AlphaFoldDB" id="A0A8H8A0C8"/>
<comment type="catalytic activity">
    <reaction evidence="6">
        <text>ATP + H2O = ADP + phosphate + H(+)</text>
        <dbReference type="Rhea" id="RHEA:13065"/>
        <dbReference type="ChEBI" id="CHEBI:15377"/>
        <dbReference type="ChEBI" id="CHEBI:15378"/>
        <dbReference type="ChEBI" id="CHEBI:30616"/>
        <dbReference type="ChEBI" id="CHEBI:43474"/>
        <dbReference type="ChEBI" id="CHEBI:456216"/>
        <dbReference type="EC" id="3.6.4.13"/>
    </reaction>
</comment>
<dbReference type="GO" id="GO:0005524">
    <property type="term" value="F:ATP binding"/>
    <property type="evidence" value="ECO:0007669"/>
    <property type="project" value="UniProtKB-KW"/>
</dbReference>
<dbReference type="OrthoDB" id="10256233at2759"/>
<organism evidence="9 10">
    <name type="scientific">Olpidium bornovanus</name>
    <dbReference type="NCBI Taxonomy" id="278681"/>
    <lineage>
        <taxon>Eukaryota</taxon>
        <taxon>Fungi</taxon>
        <taxon>Fungi incertae sedis</taxon>
        <taxon>Olpidiomycota</taxon>
        <taxon>Olpidiomycotina</taxon>
        <taxon>Olpidiomycetes</taxon>
        <taxon>Olpidiales</taxon>
        <taxon>Olpidiaceae</taxon>
        <taxon>Olpidium</taxon>
    </lineage>
</organism>
<feature type="region of interest" description="Disordered" evidence="7">
    <location>
        <begin position="150"/>
        <end position="176"/>
    </location>
</feature>
<dbReference type="Pfam" id="PF00271">
    <property type="entry name" value="Helicase_C"/>
    <property type="match status" value="1"/>
</dbReference>
<accession>A0A8H8A0C8</accession>
<evidence type="ECO:0000256" key="2">
    <source>
        <dbReference type="ARBA" id="ARBA00022741"/>
    </source>
</evidence>